<dbReference type="PROSITE" id="PS51257">
    <property type="entry name" value="PROKAR_LIPOPROTEIN"/>
    <property type="match status" value="1"/>
</dbReference>
<keyword evidence="1" id="KW-0732">Signal</keyword>
<evidence type="ECO:0000313" key="3">
    <source>
        <dbReference type="Proteomes" id="UP000195437"/>
    </source>
</evidence>
<accession>A0A1Y0ILF4</accession>
<gene>
    <name evidence="2" type="ORF">CBW65_08495</name>
</gene>
<name>A0A1Y0ILF4_9BACL</name>
<evidence type="ECO:0000313" key="2">
    <source>
        <dbReference type="EMBL" id="ARU61100.1"/>
    </source>
</evidence>
<feature type="signal peptide" evidence="1">
    <location>
        <begin position="1"/>
        <end position="26"/>
    </location>
</feature>
<dbReference type="Proteomes" id="UP000195437">
    <property type="component" value="Chromosome"/>
</dbReference>
<protein>
    <recommendedName>
        <fullName evidence="4">Lipoprotein</fullName>
    </recommendedName>
</protein>
<evidence type="ECO:0008006" key="4">
    <source>
        <dbReference type="Google" id="ProtNLM"/>
    </source>
</evidence>
<dbReference type="RefSeq" id="WP_087456482.1">
    <property type="nucleotide sequence ID" value="NZ_CP021434.1"/>
</dbReference>
<reference evidence="3" key="1">
    <citation type="submission" date="2017-05" db="EMBL/GenBank/DDBJ databases">
        <authorList>
            <person name="Sung H."/>
        </authorList>
    </citation>
    <scope>NUCLEOTIDE SEQUENCE [LARGE SCALE GENOMIC DNA]</scope>
    <source>
        <strain evidence="3">AR23208</strain>
    </source>
</reference>
<keyword evidence="3" id="KW-1185">Reference proteome</keyword>
<dbReference type="KEGG" id="tum:CBW65_08495"/>
<proteinExistence type="predicted"/>
<dbReference type="EMBL" id="CP021434">
    <property type="protein sequence ID" value="ARU61100.1"/>
    <property type="molecule type" value="Genomic_DNA"/>
</dbReference>
<dbReference type="OrthoDB" id="2382081at2"/>
<sequence length="143" mass="15678">MFRQLQAGRWQAALLCLVLLGTAAGCAPKAEPAKETTAAKAELVLETEKSAYPYLVFVNEGQADAEEVRVYEAKGGQELTALGLSQNDNVIPAQKPVTLAPGTGVHYQLLSRDLREYTVKWTEDGQAHQMQMMLKEPGHIETH</sequence>
<feature type="chain" id="PRO_5039312256" description="Lipoprotein" evidence="1">
    <location>
        <begin position="27"/>
        <end position="143"/>
    </location>
</feature>
<dbReference type="AlphaFoldDB" id="A0A1Y0ILF4"/>
<organism evidence="2 3">
    <name type="scientific">Tumebacillus avium</name>
    <dbReference type="NCBI Taxonomy" id="1903704"/>
    <lineage>
        <taxon>Bacteria</taxon>
        <taxon>Bacillati</taxon>
        <taxon>Bacillota</taxon>
        <taxon>Bacilli</taxon>
        <taxon>Bacillales</taxon>
        <taxon>Alicyclobacillaceae</taxon>
        <taxon>Tumebacillus</taxon>
    </lineage>
</organism>
<evidence type="ECO:0000256" key="1">
    <source>
        <dbReference type="SAM" id="SignalP"/>
    </source>
</evidence>